<keyword evidence="2" id="KW-1185">Reference proteome</keyword>
<dbReference type="Proteomes" id="UP000823388">
    <property type="component" value="Chromosome 4K"/>
</dbReference>
<sequence length="127" mass="14151">MDQRQLLVRRGGHPPLRELPAVLVVALVLFRRGGHPDPLRKLPVLLVHVHHHRRRDALRPVGGGGGGREALRQQVRFVLAVWLRLRLLPLGAELGRARRSIRCRHGSCKVPAGHGCNLIGGDLDRQI</sequence>
<protein>
    <submittedName>
        <fullName evidence="1">Uncharacterized protein</fullName>
    </submittedName>
</protein>
<gene>
    <name evidence="1" type="ORF">PVAP13_4KG304600</name>
</gene>
<reference evidence="1" key="1">
    <citation type="submission" date="2020-05" db="EMBL/GenBank/DDBJ databases">
        <title>WGS assembly of Panicum virgatum.</title>
        <authorList>
            <person name="Lovell J.T."/>
            <person name="Jenkins J."/>
            <person name="Shu S."/>
            <person name="Juenger T.E."/>
            <person name="Schmutz J."/>
        </authorList>
    </citation>
    <scope>NUCLEOTIDE SEQUENCE</scope>
    <source>
        <strain evidence="1">AP13</strain>
    </source>
</reference>
<evidence type="ECO:0000313" key="2">
    <source>
        <dbReference type="Proteomes" id="UP000823388"/>
    </source>
</evidence>
<accession>A0A8T0TLC7</accession>
<name>A0A8T0TLC7_PANVG</name>
<proteinExistence type="predicted"/>
<comment type="caution">
    <text evidence="1">The sequence shown here is derived from an EMBL/GenBank/DDBJ whole genome shotgun (WGS) entry which is preliminary data.</text>
</comment>
<organism evidence="1 2">
    <name type="scientific">Panicum virgatum</name>
    <name type="common">Blackwell switchgrass</name>
    <dbReference type="NCBI Taxonomy" id="38727"/>
    <lineage>
        <taxon>Eukaryota</taxon>
        <taxon>Viridiplantae</taxon>
        <taxon>Streptophyta</taxon>
        <taxon>Embryophyta</taxon>
        <taxon>Tracheophyta</taxon>
        <taxon>Spermatophyta</taxon>
        <taxon>Magnoliopsida</taxon>
        <taxon>Liliopsida</taxon>
        <taxon>Poales</taxon>
        <taxon>Poaceae</taxon>
        <taxon>PACMAD clade</taxon>
        <taxon>Panicoideae</taxon>
        <taxon>Panicodae</taxon>
        <taxon>Paniceae</taxon>
        <taxon>Panicinae</taxon>
        <taxon>Panicum</taxon>
        <taxon>Panicum sect. Hiantes</taxon>
    </lineage>
</organism>
<dbReference type="EMBL" id="CM029043">
    <property type="protein sequence ID" value="KAG2612742.1"/>
    <property type="molecule type" value="Genomic_DNA"/>
</dbReference>
<evidence type="ECO:0000313" key="1">
    <source>
        <dbReference type="EMBL" id="KAG2612742.1"/>
    </source>
</evidence>
<dbReference type="AlphaFoldDB" id="A0A8T0TLC7"/>